<dbReference type="PROSITE" id="PS51257">
    <property type="entry name" value="PROKAR_LIPOPROTEIN"/>
    <property type="match status" value="1"/>
</dbReference>
<comment type="similarity">
    <text evidence="2 9">Belongs to the mitochondrial carrier (TC 2.A.29) family.</text>
</comment>
<dbReference type="Gene3D" id="1.50.40.10">
    <property type="entry name" value="Mitochondrial carrier domain"/>
    <property type="match status" value="1"/>
</dbReference>
<evidence type="ECO:0000313" key="10">
    <source>
        <dbReference type="EMBL" id="GMK55956.1"/>
    </source>
</evidence>
<feature type="repeat" description="Solcar" evidence="8">
    <location>
        <begin position="197"/>
        <end position="279"/>
    </location>
</feature>
<name>A0AAD3YAH0_9TREE</name>
<evidence type="ECO:0000313" key="11">
    <source>
        <dbReference type="Proteomes" id="UP001222932"/>
    </source>
</evidence>
<dbReference type="GO" id="GO:0016020">
    <property type="term" value="C:membrane"/>
    <property type="evidence" value="ECO:0007669"/>
    <property type="project" value="UniProtKB-SubCell"/>
</dbReference>
<dbReference type="PANTHER" id="PTHR45618">
    <property type="entry name" value="MITOCHONDRIAL DICARBOXYLATE CARRIER-RELATED"/>
    <property type="match status" value="1"/>
</dbReference>
<evidence type="ECO:0000256" key="5">
    <source>
        <dbReference type="ARBA" id="ARBA00022737"/>
    </source>
</evidence>
<keyword evidence="5" id="KW-0677">Repeat</keyword>
<reference evidence="10" key="2">
    <citation type="submission" date="2023-06" db="EMBL/GenBank/DDBJ databases">
        <authorList>
            <person name="Kobayashi Y."/>
            <person name="Kayamori A."/>
            <person name="Aoki K."/>
            <person name="Shiwa Y."/>
            <person name="Fujita N."/>
            <person name="Sugita T."/>
            <person name="Iwasaki W."/>
            <person name="Tanaka N."/>
            <person name="Takashima M."/>
        </authorList>
    </citation>
    <scope>NUCLEOTIDE SEQUENCE</scope>
    <source>
        <strain evidence="10">HIS016</strain>
    </source>
</reference>
<keyword evidence="4 8" id="KW-0812">Transmembrane</keyword>
<evidence type="ECO:0000256" key="9">
    <source>
        <dbReference type="RuleBase" id="RU000488"/>
    </source>
</evidence>
<evidence type="ECO:0000256" key="3">
    <source>
        <dbReference type="ARBA" id="ARBA00022448"/>
    </source>
</evidence>
<keyword evidence="7 8" id="KW-0472">Membrane</keyword>
<reference evidence="10" key="1">
    <citation type="journal article" date="2023" name="BMC Genomics">
        <title>Chromosome-level genome assemblies of Cutaneotrichosporon spp. (Trichosporonales, Basidiomycota) reveal imbalanced evolution between nucleotide sequences and chromosome synteny.</title>
        <authorList>
            <person name="Kobayashi Y."/>
            <person name="Kayamori A."/>
            <person name="Aoki K."/>
            <person name="Shiwa Y."/>
            <person name="Matsutani M."/>
            <person name="Fujita N."/>
            <person name="Sugita T."/>
            <person name="Iwasaki W."/>
            <person name="Tanaka N."/>
            <person name="Takashima M."/>
        </authorList>
    </citation>
    <scope>NUCLEOTIDE SEQUENCE</scope>
    <source>
        <strain evidence="10">HIS016</strain>
    </source>
</reference>
<dbReference type="Proteomes" id="UP001222932">
    <property type="component" value="Unassembled WGS sequence"/>
</dbReference>
<dbReference type="AlphaFoldDB" id="A0AAD3YAH0"/>
<proteinExistence type="inferred from homology"/>
<dbReference type="InterPro" id="IPR018108">
    <property type="entry name" value="MCP_transmembrane"/>
</dbReference>
<dbReference type="Pfam" id="PF00153">
    <property type="entry name" value="Mito_carr"/>
    <property type="match status" value="3"/>
</dbReference>
<evidence type="ECO:0000256" key="6">
    <source>
        <dbReference type="ARBA" id="ARBA00022989"/>
    </source>
</evidence>
<evidence type="ECO:0000256" key="2">
    <source>
        <dbReference type="ARBA" id="ARBA00006375"/>
    </source>
</evidence>
<accession>A0AAD3YAH0</accession>
<evidence type="ECO:0008006" key="12">
    <source>
        <dbReference type="Google" id="ProtNLM"/>
    </source>
</evidence>
<dbReference type="InterPro" id="IPR050391">
    <property type="entry name" value="Mito_Metabolite_Transporter"/>
</dbReference>
<evidence type="ECO:0000256" key="1">
    <source>
        <dbReference type="ARBA" id="ARBA00004141"/>
    </source>
</evidence>
<keyword evidence="11" id="KW-1185">Reference proteome</keyword>
<feature type="repeat" description="Solcar" evidence="8">
    <location>
        <begin position="6"/>
        <end position="89"/>
    </location>
</feature>
<dbReference type="EMBL" id="BTCM01000002">
    <property type="protein sequence ID" value="GMK55956.1"/>
    <property type="molecule type" value="Genomic_DNA"/>
</dbReference>
<feature type="repeat" description="Solcar" evidence="8">
    <location>
        <begin position="102"/>
        <end position="189"/>
    </location>
</feature>
<protein>
    <recommendedName>
        <fullName evidence="12">Mitochondrial carrier</fullName>
    </recommendedName>
</protein>
<evidence type="ECO:0000256" key="7">
    <source>
        <dbReference type="ARBA" id="ARBA00023136"/>
    </source>
</evidence>
<comment type="caution">
    <text evidence="10">The sequence shown here is derived from an EMBL/GenBank/DDBJ whole genome shotgun (WGS) entry which is preliminary data.</text>
</comment>
<dbReference type="PROSITE" id="PS50920">
    <property type="entry name" value="SOLCAR"/>
    <property type="match status" value="3"/>
</dbReference>
<evidence type="ECO:0000256" key="8">
    <source>
        <dbReference type="PROSITE-ProRule" id="PRU00282"/>
    </source>
</evidence>
<keyword evidence="6" id="KW-1133">Transmembrane helix</keyword>
<dbReference type="InterPro" id="IPR023395">
    <property type="entry name" value="MCP_dom_sf"/>
</dbReference>
<organism evidence="10 11">
    <name type="scientific">Cutaneotrichosporon spelunceum</name>
    <dbReference type="NCBI Taxonomy" id="1672016"/>
    <lineage>
        <taxon>Eukaryota</taxon>
        <taxon>Fungi</taxon>
        <taxon>Dikarya</taxon>
        <taxon>Basidiomycota</taxon>
        <taxon>Agaricomycotina</taxon>
        <taxon>Tremellomycetes</taxon>
        <taxon>Trichosporonales</taxon>
        <taxon>Trichosporonaceae</taxon>
        <taxon>Cutaneotrichosporon</taxon>
    </lineage>
</organism>
<keyword evidence="3 9" id="KW-0813">Transport</keyword>
<dbReference type="SUPFAM" id="SSF103506">
    <property type="entry name" value="Mitochondrial carrier"/>
    <property type="match status" value="1"/>
</dbReference>
<comment type="subcellular location">
    <subcellularLocation>
        <location evidence="1">Membrane</location>
        <topology evidence="1">Multi-pass membrane protein</topology>
    </subcellularLocation>
</comment>
<evidence type="ECO:0000256" key="4">
    <source>
        <dbReference type="ARBA" id="ARBA00022692"/>
    </source>
</evidence>
<gene>
    <name evidence="10" type="ORF">CspeluHIS016_0210120</name>
</gene>
<sequence>MGKARTKQPYPFWLGGVAGSMAACCTHPLDVMRVRMQTAATKPTFIGSIKQVLTQNGVRGLYTGLTASVFRQMTYSLTRLGVYDSIKTKLSKNGAKHLGMGELTACAASAGALAGLAGNPADVILVRMITDPTKPVGQRQHYRNALHGVYRMVAAEGVASLFLGMVPNVMRSVLMNASQLVSYDTFKDMLTGFGMKDGVGLHFSASALAGTFATTVCAPADVVKSRVMQGSGGSAMQVLTDSFRREGPMFLFRGWLPAWIRLTPNTICTFVFLEQLRRVVDLARTRPTVEAAVMAPLK</sequence>